<dbReference type="EMBL" id="SNRW01049141">
    <property type="protein sequence ID" value="KAA6311650.1"/>
    <property type="molecule type" value="Genomic_DNA"/>
</dbReference>
<proteinExistence type="predicted"/>
<evidence type="ECO:0000256" key="2">
    <source>
        <dbReference type="SAM" id="MobiDB-lite"/>
    </source>
</evidence>
<dbReference type="Proteomes" id="UP000324800">
    <property type="component" value="Unassembled WGS sequence"/>
</dbReference>
<gene>
    <name evidence="3" type="ORF">EZS28_056084</name>
</gene>
<name>A0A5J4PS12_9EUKA</name>
<feature type="non-terminal residue" evidence="3">
    <location>
        <position position="184"/>
    </location>
</feature>
<feature type="coiled-coil region" evidence="1">
    <location>
        <begin position="7"/>
        <end position="41"/>
    </location>
</feature>
<reference evidence="3 4" key="1">
    <citation type="submission" date="2019-03" db="EMBL/GenBank/DDBJ databases">
        <title>Single cell metagenomics reveals metabolic interactions within the superorganism composed of flagellate Streblomastix strix and complex community of Bacteroidetes bacteria on its surface.</title>
        <authorList>
            <person name="Treitli S.C."/>
            <person name="Kolisko M."/>
            <person name="Husnik F."/>
            <person name="Keeling P."/>
            <person name="Hampl V."/>
        </authorList>
    </citation>
    <scope>NUCLEOTIDE SEQUENCE [LARGE SCALE GENOMIC DNA]</scope>
    <source>
        <strain evidence="3">ST1C</strain>
    </source>
</reference>
<protein>
    <submittedName>
        <fullName evidence="3">Uncharacterized protein</fullName>
    </submittedName>
</protein>
<evidence type="ECO:0000313" key="4">
    <source>
        <dbReference type="Proteomes" id="UP000324800"/>
    </source>
</evidence>
<feature type="region of interest" description="Disordered" evidence="2">
    <location>
        <begin position="117"/>
        <end position="153"/>
    </location>
</feature>
<accession>A0A5J4PS12</accession>
<keyword evidence="1" id="KW-0175">Coiled coil</keyword>
<organism evidence="3 4">
    <name type="scientific">Streblomastix strix</name>
    <dbReference type="NCBI Taxonomy" id="222440"/>
    <lineage>
        <taxon>Eukaryota</taxon>
        <taxon>Metamonada</taxon>
        <taxon>Preaxostyla</taxon>
        <taxon>Oxymonadida</taxon>
        <taxon>Streblomastigidae</taxon>
        <taxon>Streblomastix</taxon>
    </lineage>
</organism>
<comment type="caution">
    <text evidence="3">The sequence shown here is derived from an EMBL/GenBank/DDBJ whole genome shotgun (WGS) entry which is preliminary data.</text>
</comment>
<sequence length="184" mass="20741">KQEEEARRREEERFGDLLESADEEEEKIKQAAKEKERIDMIARRNYDNKKNCAAAAIFSAWKIGKLHSAETTKWRTTLTQLLSYRAHFELLLGLCELIRAKEIDLVDTLQATIPQPLSVNQQQQSGQQSGSDQSDDKNDEQIVPLGKQRSTGLQINQNAAEQIISVSGGQQQTNTNTNSSQIQA</sequence>
<feature type="non-terminal residue" evidence="3">
    <location>
        <position position="1"/>
    </location>
</feature>
<dbReference type="AlphaFoldDB" id="A0A5J4PS12"/>
<evidence type="ECO:0000256" key="1">
    <source>
        <dbReference type="SAM" id="Coils"/>
    </source>
</evidence>
<feature type="compositionally biased region" description="Low complexity" evidence="2">
    <location>
        <begin position="121"/>
        <end position="132"/>
    </location>
</feature>
<evidence type="ECO:0000313" key="3">
    <source>
        <dbReference type="EMBL" id="KAA6311650.1"/>
    </source>
</evidence>